<dbReference type="Proteomes" id="UP000293852">
    <property type="component" value="Unassembled WGS sequence"/>
</dbReference>
<sequence>MTPDEMLDYCLAMPGAYLDHPFGPEHSAVRLKTPTMDKGRIFAEVFTLKGVDVVTLRCDAEAALVYRDMYPGVVARGYHCPPAEAQYANTMPLDGDVPPAHLLEMANESYDFILAKLPKYRQAEIVALDRA</sequence>
<evidence type="ECO:0000313" key="1">
    <source>
        <dbReference type="EMBL" id="RZS60685.1"/>
    </source>
</evidence>
<dbReference type="Pfam" id="PF04237">
    <property type="entry name" value="YjbR"/>
    <property type="match status" value="1"/>
</dbReference>
<dbReference type="AlphaFoldDB" id="A0A4Q7LZ81"/>
<reference evidence="1 2" key="1">
    <citation type="submission" date="2019-02" db="EMBL/GenBank/DDBJ databases">
        <title>Sequencing the genomes of 1000 actinobacteria strains.</title>
        <authorList>
            <person name="Klenk H.-P."/>
        </authorList>
    </citation>
    <scope>NUCLEOTIDE SEQUENCE [LARGE SCALE GENOMIC DNA]</scope>
    <source>
        <strain evidence="1 2">DSM 16932</strain>
    </source>
</reference>
<comment type="caution">
    <text evidence="1">The sequence shown here is derived from an EMBL/GenBank/DDBJ whole genome shotgun (WGS) entry which is preliminary data.</text>
</comment>
<proteinExistence type="predicted"/>
<evidence type="ECO:0000313" key="2">
    <source>
        <dbReference type="Proteomes" id="UP000293852"/>
    </source>
</evidence>
<dbReference type="InterPro" id="IPR038056">
    <property type="entry name" value="YjbR-like_sf"/>
</dbReference>
<dbReference type="RefSeq" id="WP_242607830.1">
    <property type="nucleotide sequence ID" value="NZ_SGWX01000001.1"/>
</dbReference>
<dbReference type="InterPro" id="IPR058532">
    <property type="entry name" value="YjbR/MT2646/Rv2570-like"/>
</dbReference>
<dbReference type="EMBL" id="SGWX01000001">
    <property type="protein sequence ID" value="RZS60685.1"/>
    <property type="molecule type" value="Genomic_DNA"/>
</dbReference>
<gene>
    <name evidence="1" type="ORF">EV386_0957</name>
</gene>
<dbReference type="Gene3D" id="3.90.1150.30">
    <property type="match status" value="1"/>
</dbReference>
<keyword evidence="2" id="KW-1185">Reference proteome</keyword>
<organism evidence="1 2">
    <name type="scientific">Xylanimonas ulmi</name>
    <dbReference type="NCBI Taxonomy" id="228973"/>
    <lineage>
        <taxon>Bacteria</taxon>
        <taxon>Bacillati</taxon>
        <taxon>Actinomycetota</taxon>
        <taxon>Actinomycetes</taxon>
        <taxon>Micrococcales</taxon>
        <taxon>Promicromonosporaceae</taxon>
        <taxon>Xylanimonas</taxon>
    </lineage>
</organism>
<protein>
    <submittedName>
        <fullName evidence="1">Putative DNA-binding protein (MmcQ/YjbR family)</fullName>
    </submittedName>
</protein>
<keyword evidence="1" id="KW-0238">DNA-binding</keyword>
<dbReference type="GO" id="GO:0003677">
    <property type="term" value="F:DNA binding"/>
    <property type="evidence" value="ECO:0007669"/>
    <property type="project" value="UniProtKB-KW"/>
</dbReference>
<name>A0A4Q7LZ81_9MICO</name>
<dbReference type="SUPFAM" id="SSF142906">
    <property type="entry name" value="YjbR-like"/>
    <property type="match status" value="1"/>
</dbReference>
<accession>A0A4Q7LZ81</accession>